<protein>
    <recommendedName>
        <fullName evidence="5">Spindle pole body component</fullName>
    </recommendedName>
</protein>
<evidence type="ECO:0000256" key="3">
    <source>
        <dbReference type="ARBA" id="ARBA00022701"/>
    </source>
</evidence>
<evidence type="ECO:0000256" key="2">
    <source>
        <dbReference type="ARBA" id="ARBA00022490"/>
    </source>
</evidence>
<feature type="compositionally biased region" description="Polar residues" evidence="6">
    <location>
        <begin position="955"/>
        <end position="969"/>
    </location>
</feature>
<dbReference type="InterPro" id="IPR059169">
    <property type="entry name" value="GCP5_N_ext"/>
</dbReference>
<evidence type="ECO:0000259" key="9">
    <source>
        <dbReference type="Pfam" id="PF17681"/>
    </source>
</evidence>
<dbReference type="AlphaFoldDB" id="A0A0F2LT66"/>
<keyword evidence="4 5" id="KW-0206">Cytoskeleton</keyword>
<feature type="compositionally biased region" description="Acidic residues" evidence="6">
    <location>
        <begin position="915"/>
        <end position="952"/>
    </location>
</feature>
<dbReference type="GO" id="GO:0000930">
    <property type="term" value="C:gamma-tubulin complex"/>
    <property type="evidence" value="ECO:0007669"/>
    <property type="project" value="UniProtKB-ARBA"/>
</dbReference>
<dbReference type="GO" id="GO:0000922">
    <property type="term" value="C:spindle pole"/>
    <property type="evidence" value="ECO:0007669"/>
    <property type="project" value="InterPro"/>
</dbReference>
<gene>
    <name evidence="10" type="ORF">SPSK_04907</name>
</gene>
<organism evidence="10 11">
    <name type="scientific">Sporothrix schenckii 1099-18</name>
    <dbReference type="NCBI Taxonomy" id="1397361"/>
    <lineage>
        <taxon>Eukaryota</taxon>
        <taxon>Fungi</taxon>
        <taxon>Dikarya</taxon>
        <taxon>Ascomycota</taxon>
        <taxon>Pezizomycotina</taxon>
        <taxon>Sordariomycetes</taxon>
        <taxon>Sordariomycetidae</taxon>
        <taxon>Ophiostomatales</taxon>
        <taxon>Ophiostomataceae</taxon>
        <taxon>Sporothrix</taxon>
    </lineage>
</organism>
<feature type="domain" description="Gamma-Tubulin ring complex non-core subunit mod21 N-terminal" evidence="8">
    <location>
        <begin position="67"/>
        <end position="158"/>
    </location>
</feature>
<feature type="domain" description="Gamma tubulin complex component C-terminal" evidence="7">
    <location>
        <begin position="588"/>
        <end position="945"/>
    </location>
</feature>
<feature type="domain" description="Gamma tubulin complex component protein N-terminal" evidence="9">
    <location>
        <begin position="253"/>
        <end position="580"/>
    </location>
</feature>
<proteinExistence type="inferred from homology"/>
<comment type="caution">
    <text evidence="10">The sequence shown here is derived from an EMBL/GenBank/DDBJ whole genome shotgun (WGS) entry which is preliminary data.</text>
</comment>
<accession>A0A0F2LT66</accession>
<dbReference type="InterPro" id="IPR040457">
    <property type="entry name" value="GCP_C"/>
</dbReference>
<dbReference type="OrthoDB" id="66546at2759"/>
<feature type="compositionally biased region" description="Acidic residues" evidence="6">
    <location>
        <begin position="721"/>
        <end position="731"/>
    </location>
</feature>
<feature type="region of interest" description="Disordered" evidence="6">
    <location>
        <begin position="151"/>
        <end position="192"/>
    </location>
</feature>
<dbReference type="GO" id="GO:0031122">
    <property type="term" value="P:cytoplasmic microtubule organization"/>
    <property type="evidence" value="ECO:0007669"/>
    <property type="project" value="TreeGrafter"/>
</dbReference>
<evidence type="ECO:0000256" key="6">
    <source>
        <dbReference type="SAM" id="MobiDB-lite"/>
    </source>
</evidence>
<dbReference type="GO" id="GO:0000278">
    <property type="term" value="P:mitotic cell cycle"/>
    <property type="evidence" value="ECO:0007669"/>
    <property type="project" value="TreeGrafter"/>
</dbReference>
<evidence type="ECO:0000256" key="4">
    <source>
        <dbReference type="ARBA" id="ARBA00023212"/>
    </source>
</evidence>
<dbReference type="GO" id="GO:0043015">
    <property type="term" value="F:gamma-tubulin binding"/>
    <property type="evidence" value="ECO:0007669"/>
    <property type="project" value="InterPro"/>
</dbReference>
<evidence type="ECO:0000256" key="5">
    <source>
        <dbReference type="RuleBase" id="RU363050"/>
    </source>
</evidence>
<dbReference type="GO" id="GO:0051011">
    <property type="term" value="F:microtubule minus-end binding"/>
    <property type="evidence" value="ECO:0007669"/>
    <property type="project" value="TreeGrafter"/>
</dbReference>
<dbReference type="KEGG" id="ssck:SPSK_04907"/>
<evidence type="ECO:0000256" key="1">
    <source>
        <dbReference type="ARBA" id="ARBA00010337"/>
    </source>
</evidence>
<dbReference type="GO" id="GO:0005874">
    <property type="term" value="C:microtubule"/>
    <property type="evidence" value="ECO:0007669"/>
    <property type="project" value="UniProtKB-KW"/>
</dbReference>
<dbReference type="Gene3D" id="1.20.120.1900">
    <property type="entry name" value="Gamma-tubulin complex, C-terminal domain"/>
    <property type="match status" value="1"/>
</dbReference>
<comment type="similarity">
    <text evidence="1 5">Belongs to the TUBGCP family.</text>
</comment>
<dbReference type="RefSeq" id="XP_016583359.1">
    <property type="nucleotide sequence ID" value="XM_016731667.1"/>
</dbReference>
<evidence type="ECO:0000313" key="10">
    <source>
        <dbReference type="EMBL" id="KJR80683.1"/>
    </source>
</evidence>
<dbReference type="GeneID" id="27666944"/>
<dbReference type="PANTHER" id="PTHR19302:SF33">
    <property type="entry name" value="GAMMA-TUBULIN COMPLEX COMPONENT 5"/>
    <property type="match status" value="1"/>
</dbReference>
<dbReference type="Proteomes" id="UP000033710">
    <property type="component" value="Unassembled WGS sequence"/>
</dbReference>
<dbReference type="GO" id="GO:0051225">
    <property type="term" value="P:spindle assembly"/>
    <property type="evidence" value="ECO:0007669"/>
    <property type="project" value="TreeGrafter"/>
</dbReference>
<dbReference type="Pfam" id="PF04130">
    <property type="entry name" value="GCP_C_terminal"/>
    <property type="match status" value="1"/>
</dbReference>
<dbReference type="CDD" id="cd22572">
    <property type="entry name" value="GCP5_NTD"/>
    <property type="match status" value="1"/>
</dbReference>
<dbReference type="InterPro" id="IPR032797">
    <property type="entry name" value="Mod21_N"/>
</dbReference>
<evidence type="ECO:0000313" key="11">
    <source>
        <dbReference type="Proteomes" id="UP000033710"/>
    </source>
</evidence>
<dbReference type="GO" id="GO:0007020">
    <property type="term" value="P:microtubule nucleation"/>
    <property type="evidence" value="ECO:0007669"/>
    <property type="project" value="InterPro"/>
</dbReference>
<dbReference type="InterPro" id="IPR042241">
    <property type="entry name" value="GCP_C_sf"/>
</dbReference>
<evidence type="ECO:0000259" key="8">
    <source>
        <dbReference type="Pfam" id="PF14609"/>
    </source>
</evidence>
<sequence length="1026" mass="113345">MAFLATLSAQTEELVAAVTAVTATTDSSTFAALCDATLRALRNHNNLRTNQFEVESQLDGLAERFAVAGRDALAGALRERRTALTKHDPAGQPLTTKWTPEVLHFLLELSDRPATRTGLLDDLDALIASRHMPEPPPLRWEDIMREDGWVSEADVEEDDYDDDDDYVDRYGYDDDESGHDDDTTMSSVEADGHGQARTYRDLIATDGHTRGELATLLTSIRESQSWRTARPPNAAPGEDAPNNRVLVSELQIVRDTLFMLQGLDTTLFGRDCVLVDRYRLSDVSVSMHTSLLDSVADCGRRLLPLRKRAGLEHSQGLQRNDAAPSTPLLQVFQEAIQRRLHAFDQEVTSVQARFVTMPSDGCMVSLVGVLNELQPSLKNLFALSGVVEKLDVAERGNAYAFRYLELLFDATAIAQYEGSADLYEFLGTIFFDCFQVYLRPIRSWMEEGVLDRLDKAFFVSGGGPIDASVPLHQIWNGQYKLLRTTSGVLHAPRFLQPAASKIFTTGKSIVVLRHLGKDPRRASTGIDHRHTTDTEPRLDFGTVCPPDAAMAPFAQLFGDAFDHWIQSKHHAASATLQATLVGACGLGAALESLHRVFLMADGAAADAFASRVFHSLDTRNPRWLDRYTMTEMIREAYGESGALSVALEKQGLHPDSDDPLVARRSVRDGLARIRPTYRLAWPVQIVIPAASLAGYQSVFTLLLQIRRASALLSRHRLLDDGQGEQGDEDDNNNGNGGGGRGHALPSGDRALYFSLRVRLLWFCNTLQSYLTTLVIAPRVEQLRQHLLGQNGATTLDVDDMIAVHAQFVRSLVDEALLGGKLEPLHAGVLDLLDLVLRLEDAHRANGARVARALQETWRLSVLSASVSATPTSRQYQTPTKRGGWTGPSPRTGADSVRRTLFLASPRRPRRRDVLGDDNVDGDVDDDDDDYDDDGYDDEAEGQNNDNDENDDSYETKNATKTNTQEMDYSSSLRAIRSDLDNTLRFVTSGLRGVARASRDATAAAKWDMLAEMLGDDGSGRSERSRW</sequence>
<keyword evidence="3 5" id="KW-0493">Microtubule</keyword>
<dbReference type="EMBL" id="AXCR01000012">
    <property type="protein sequence ID" value="KJR80683.1"/>
    <property type="molecule type" value="Genomic_DNA"/>
</dbReference>
<keyword evidence="2 5" id="KW-0963">Cytoplasm</keyword>
<dbReference type="Pfam" id="PF17681">
    <property type="entry name" value="GCP_N_terminal"/>
    <property type="match status" value="1"/>
</dbReference>
<dbReference type="InterPro" id="IPR007259">
    <property type="entry name" value="GCP"/>
</dbReference>
<reference evidence="10 11" key="1">
    <citation type="journal article" date="2014" name="BMC Genomics">
        <title>Comparative genomics of the major fungal agents of human and animal Sporotrichosis: Sporothrix schenckii and Sporothrix brasiliensis.</title>
        <authorList>
            <person name="Teixeira M.M."/>
            <person name="de Almeida L.G."/>
            <person name="Kubitschek-Barreira P."/>
            <person name="Alves F.L."/>
            <person name="Kioshima E.S."/>
            <person name="Abadio A.K."/>
            <person name="Fernandes L."/>
            <person name="Derengowski L.S."/>
            <person name="Ferreira K.S."/>
            <person name="Souza R.C."/>
            <person name="Ruiz J.C."/>
            <person name="de Andrade N.C."/>
            <person name="Paes H.C."/>
            <person name="Nicola A.M."/>
            <person name="Albuquerque P."/>
            <person name="Gerber A.L."/>
            <person name="Martins V.P."/>
            <person name="Peconick L.D."/>
            <person name="Neto A.V."/>
            <person name="Chaucanez C.B."/>
            <person name="Silva P.A."/>
            <person name="Cunha O.L."/>
            <person name="de Oliveira F.F."/>
            <person name="dos Santos T.C."/>
            <person name="Barros A.L."/>
            <person name="Soares M.A."/>
            <person name="de Oliveira L.M."/>
            <person name="Marini M.M."/>
            <person name="Villalobos-Duno H."/>
            <person name="Cunha M.M."/>
            <person name="de Hoog S."/>
            <person name="da Silveira J.F."/>
            <person name="Henrissat B."/>
            <person name="Nino-Vega G.A."/>
            <person name="Cisalpino P.S."/>
            <person name="Mora-Montes H.M."/>
            <person name="Almeida S.R."/>
            <person name="Stajich J.E."/>
            <person name="Lopes-Bezerra L.M."/>
            <person name="Vasconcelos A.T."/>
            <person name="Felipe M.S."/>
        </authorList>
    </citation>
    <scope>NUCLEOTIDE SEQUENCE [LARGE SCALE GENOMIC DNA]</scope>
    <source>
        <strain evidence="10 11">1099-18</strain>
    </source>
</reference>
<comment type="subcellular location">
    <subcellularLocation>
        <location evidence="5">Cytoplasm</location>
        <location evidence="5">Cytoskeleton</location>
        <location evidence="5">Microtubule organizing center</location>
    </subcellularLocation>
</comment>
<dbReference type="Pfam" id="PF14609">
    <property type="entry name" value="GCP5-Mod21_N"/>
    <property type="match status" value="1"/>
</dbReference>
<feature type="compositionally biased region" description="Acidic residues" evidence="6">
    <location>
        <begin position="153"/>
        <end position="166"/>
    </location>
</feature>
<feature type="region of interest" description="Disordered" evidence="6">
    <location>
        <begin position="719"/>
        <end position="741"/>
    </location>
</feature>
<dbReference type="GO" id="GO:0051321">
    <property type="term" value="P:meiotic cell cycle"/>
    <property type="evidence" value="ECO:0007669"/>
    <property type="project" value="TreeGrafter"/>
</dbReference>
<feature type="region of interest" description="Disordered" evidence="6">
    <location>
        <begin position="868"/>
        <end position="969"/>
    </location>
</feature>
<dbReference type="VEuPathDB" id="FungiDB:SPSK_04907"/>
<evidence type="ECO:0000259" key="7">
    <source>
        <dbReference type="Pfam" id="PF04130"/>
    </source>
</evidence>
<dbReference type="InterPro" id="IPR041470">
    <property type="entry name" value="GCP_N"/>
</dbReference>
<dbReference type="PANTHER" id="PTHR19302">
    <property type="entry name" value="GAMMA TUBULIN COMPLEX PROTEIN"/>
    <property type="match status" value="1"/>
</dbReference>
<reference evidence="10 11" key="2">
    <citation type="journal article" date="2015" name="Eukaryot. Cell">
        <title>Asexual propagation of a virulent clone complex in a human and feline outbreak of sporotrichosis.</title>
        <authorList>
            <person name="Teixeira Mde M."/>
            <person name="Rodrigues A.M."/>
            <person name="Tsui C.K."/>
            <person name="de Almeida L.G."/>
            <person name="Van Diepeningen A.D."/>
            <person name="van den Ende B.G."/>
            <person name="Fernandes G.F."/>
            <person name="Kano R."/>
            <person name="Hamelin R.C."/>
            <person name="Lopes-Bezerra L.M."/>
            <person name="Vasconcelos A.T."/>
            <person name="de Hoog S."/>
            <person name="de Camargo Z.P."/>
            <person name="Felipe M.S."/>
        </authorList>
    </citation>
    <scope>NUCLEOTIDE SEQUENCE [LARGE SCALE GENOMIC DNA]</scope>
    <source>
        <strain evidence="10 11">1099-18</strain>
    </source>
</reference>
<dbReference type="GO" id="GO:0005816">
    <property type="term" value="C:spindle pole body"/>
    <property type="evidence" value="ECO:0007669"/>
    <property type="project" value="UniProtKB-ARBA"/>
</dbReference>
<name>A0A0F2LT66_SPOSC</name>
<feature type="compositionally biased region" description="Polar residues" evidence="6">
    <location>
        <begin position="868"/>
        <end position="879"/>
    </location>
</feature>